<keyword evidence="3" id="KW-1185">Reference proteome</keyword>
<dbReference type="Proteomes" id="UP000741013">
    <property type="component" value="Unassembled WGS sequence"/>
</dbReference>
<dbReference type="RefSeq" id="WP_209662863.1">
    <property type="nucleotide sequence ID" value="NZ_JAGGMS010000001.1"/>
</dbReference>
<evidence type="ECO:0000313" key="3">
    <source>
        <dbReference type="Proteomes" id="UP000741013"/>
    </source>
</evidence>
<dbReference type="PRINTS" id="PR00598">
    <property type="entry name" value="HTHMARR"/>
</dbReference>
<proteinExistence type="predicted"/>
<evidence type="ECO:0000313" key="2">
    <source>
        <dbReference type="EMBL" id="MBP2179100.1"/>
    </source>
</evidence>
<dbReference type="PANTHER" id="PTHR33164">
    <property type="entry name" value="TRANSCRIPTIONAL REGULATOR, MARR FAMILY"/>
    <property type="match status" value="1"/>
</dbReference>
<comment type="caution">
    <text evidence="2">The sequence shown here is derived from an EMBL/GenBank/DDBJ whole genome shotgun (WGS) entry which is preliminary data.</text>
</comment>
<accession>A0ABS4PI83</accession>
<dbReference type="InterPro" id="IPR036390">
    <property type="entry name" value="WH_DNA-bd_sf"/>
</dbReference>
<reference evidence="2 3" key="1">
    <citation type="submission" date="2021-03" db="EMBL/GenBank/DDBJ databases">
        <title>Sequencing the genomes of 1000 actinobacteria strains.</title>
        <authorList>
            <person name="Klenk H.-P."/>
        </authorList>
    </citation>
    <scope>NUCLEOTIDE SEQUENCE [LARGE SCALE GENOMIC DNA]</scope>
    <source>
        <strain evidence="2 3">DSM 45510</strain>
    </source>
</reference>
<dbReference type="Gene3D" id="1.10.10.10">
    <property type="entry name" value="Winged helix-like DNA-binding domain superfamily/Winged helix DNA-binding domain"/>
    <property type="match status" value="1"/>
</dbReference>
<dbReference type="Pfam" id="PF12802">
    <property type="entry name" value="MarR_2"/>
    <property type="match status" value="1"/>
</dbReference>
<dbReference type="PROSITE" id="PS50995">
    <property type="entry name" value="HTH_MARR_2"/>
    <property type="match status" value="1"/>
</dbReference>
<dbReference type="InterPro" id="IPR000835">
    <property type="entry name" value="HTH_MarR-typ"/>
</dbReference>
<gene>
    <name evidence="2" type="ORF">JOM49_000626</name>
</gene>
<evidence type="ECO:0000259" key="1">
    <source>
        <dbReference type="PROSITE" id="PS50995"/>
    </source>
</evidence>
<dbReference type="SUPFAM" id="SSF46785">
    <property type="entry name" value="Winged helix' DNA-binding domain"/>
    <property type="match status" value="1"/>
</dbReference>
<dbReference type="PANTHER" id="PTHR33164:SF43">
    <property type="entry name" value="HTH-TYPE TRANSCRIPTIONAL REPRESSOR YETL"/>
    <property type="match status" value="1"/>
</dbReference>
<dbReference type="EMBL" id="JAGGMS010000001">
    <property type="protein sequence ID" value="MBP2179100.1"/>
    <property type="molecule type" value="Genomic_DNA"/>
</dbReference>
<keyword evidence="2" id="KW-0238">DNA-binding</keyword>
<sequence length="162" mass="18207">MISESEATRAWGNLHQLYSAIRRLLDQGIEAEAGCSLADHDLLTALRGSPDRQLQMLELADRLGVTRGGLTRIVDRHVDRGWVRRDRPEHNRREVYAVLTEAGDRTLVQAREVYVRVLSETLGAHLDPDELDAFQQCSRKLVHELSTTGCCPGLVVSEPPER</sequence>
<name>A0ABS4PI83_9PSEU</name>
<dbReference type="InterPro" id="IPR039422">
    <property type="entry name" value="MarR/SlyA-like"/>
</dbReference>
<dbReference type="GO" id="GO:0003677">
    <property type="term" value="F:DNA binding"/>
    <property type="evidence" value="ECO:0007669"/>
    <property type="project" value="UniProtKB-KW"/>
</dbReference>
<feature type="domain" description="HTH marR-type" evidence="1">
    <location>
        <begin position="7"/>
        <end position="143"/>
    </location>
</feature>
<dbReference type="InterPro" id="IPR036388">
    <property type="entry name" value="WH-like_DNA-bd_sf"/>
</dbReference>
<dbReference type="SMART" id="SM00347">
    <property type="entry name" value="HTH_MARR"/>
    <property type="match status" value="1"/>
</dbReference>
<protein>
    <submittedName>
        <fullName evidence="2">DNA-binding MarR family transcriptional regulator</fullName>
    </submittedName>
</protein>
<organism evidence="2 3">
    <name type="scientific">Amycolatopsis magusensis</name>
    <dbReference type="NCBI Taxonomy" id="882444"/>
    <lineage>
        <taxon>Bacteria</taxon>
        <taxon>Bacillati</taxon>
        <taxon>Actinomycetota</taxon>
        <taxon>Actinomycetes</taxon>
        <taxon>Pseudonocardiales</taxon>
        <taxon>Pseudonocardiaceae</taxon>
        <taxon>Amycolatopsis</taxon>
    </lineage>
</organism>